<dbReference type="PANTHER" id="PTHR13237:SF8">
    <property type="entry name" value="SOMETHING ABOUT SILENCING PROTEIN 10"/>
    <property type="match status" value="1"/>
</dbReference>
<evidence type="ECO:0000313" key="2">
    <source>
        <dbReference type="EMBL" id="VFU46960.1"/>
    </source>
</evidence>
<feature type="compositionally biased region" description="Low complexity" evidence="1">
    <location>
        <begin position="199"/>
        <end position="213"/>
    </location>
</feature>
<organism evidence="2">
    <name type="scientific">Salix viminalis</name>
    <name type="common">Common osier</name>
    <name type="synonym">Basket willow</name>
    <dbReference type="NCBI Taxonomy" id="40686"/>
    <lineage>
        <taxon>Eukaryota</taxon>
        <taxon>Viridiplantae</taxon>
        <taxon>Streptophyta</taxon>
        <taxon>Embryophyta</taxon>
        <taxon>Tracheophyta</taxon>
        <taxon>Spermatophyta</taxon>
        <taxon>Magnoliopsida</taxon>
        <taxon>eudicotyledons</taxon>
        <taxon>Gunneridae</taxon>
        <taxon>Pentapetalae</taxon>
        <taxon>rosids</taxon>
        <taxon>fabids</taxon>
        <taxon>Malpighiales</taxon>
        <taxon>Salicaceae</taxon>
        <taxon>Saliceae</taxon>
        <taxon>Salix</taxon>
    </lineage>
</organism>
<feature type="compositionally biased region" description="Basic and acidic residues" evidence="1">
    <location>
        <begin position="185"/>
        <end position="195"/>
    </location>
</feature>
<dbReference type="GO" id="GO:0032040">
    <property type="term" value="C:small-subunit processome"/>
    <property type="evidence" value="ECO:0007669"/>
    <property type="project" value="TreeGrafter"/>
</dbReference>
<sequence length="264" mass="29456">MLGLRYLQGKQLLLLSYCQNITFYLLLKSEGQPVLDHPMKQLDENLPSELDEFLKKNPGMQTIENLDREGDGPDLASHTVTKDHELSLLPADAQELAEPRDAIELLKTESLTGGNRKEGKHKRKNDEVGVQSMEMLKVRAALEEKLKQKGAFSSFSSKPDKAQKHPRPVNGRLESHEDYDDDVVDGEKGNRRLSDGHTSSLGSKKLSKLVISKQNKPKQVKQKRAAKLAAKAEIYTRTSAPPSLPETADGKRHITYQVLNLLGS</sequence>
<reference evidence="2" key="1">
    <citation type="submission" date="2019-03" db="EMBL/GenBank/DDBJ databases">
        <authorList>
            <person name="Mank J."/>
            <person name="Almeida P."/>
        </authorList>
    </citation>
    <scope>NUCLEOTIDE SEQUENCE</scope>
    <source>
        <strain evidence="2">78183</strain>
    </source>
</reference>
<evidence type="ECO:0000256" key="1">
    <source>
        <dbReference type="SAM" id="MobiDB-lite"/>
    </source>
</evidence>
<dbReference type="EMBL" id="CAADRP010001652">
    <property type="protein sequence ID" value="VFU46960.1"/>
    <property type="molecule type" value="Genomic_DNA"/>
</dbReference>
<dbReference type="PANTHER" id="PTHR13237">
    <property type="entry name" value="SOMETHING ABOUT SILENCING PROTEIN 10-RELATED"/>
    <property type="match status" value="1"/>
</dbReference>
<dbReference type="AlphaFoldDB" id="A0A6N2MBB2"/>
<dbReference type="Pfam" id="PF04000">
    <property type="entry name" value="Sas10_Utp3"/>
    <property type="match status" value="1"/>
</dbReference>
<feature type="region of interest" description="Disordered" evidence="1">
    <location>
        <begin position="150"/>
        <end position="222"/>
    </location>
</feature>
<protein>
    <submittedName>
        <fullName evidence="2">Uncharacterized protein</fullName>
    </submittedName>
</protein>
<proteinExistence type="predicted"/>
<feature type="region of interest" description="Disordered" evidence="1">
    <location>
        <begin position="107"/>
        <end position="129"/>
    </location>
</feature>
<dbReference type="InterPro" id="IPR007146">
    <property type="entry name" value="Sas10/Utp3/C1D"/>
</dbReference>
<accession>A0A6N2MBB2</accession>
<dbReference type="GO" id="GO:0000462">
    <property type="term" value="P:maturation of SSU-rRNA from tricistronic rRNA transcript (SSU-rRNA, 5.8S rRNA, LSU-rRNA)"/>
    <property type="evidence" value="ECO:0007669"/>
    <property type="project" value="TreeGrafter"/>
</dbReference>
<name>A0A6N2MBB2_SALVM</name>
<gene>
    <name evidence="2" type="ORF">SVIM_LOCUS300156</name>
</gene>